<keyword evidence="6 13" id="KW-0479">Metal-binding</keyword>
<dbReference type="EMBL" id="WKPJ01000009">
    <property type="protein sequence ID" value="MSA89300.1"/>
    <property type="molecule type" value="Genomic_DNA"/>
</dbReference>
<dbReference type="EC" id="3.1.12.1" evidence="3 13"/>
<dbReference type="InterPro" id="IPR022765">
    <property type="entry name" value="Dna2/Cas4_DUF83"/>
</dbReference>
<evidence type="ECO:0000256" key="1">
    <source>
        <dbReference type="ARBA" id="ARBA00001966"/>
    </source>
</evidence>
<dbReference type="NCBIfam" id="TIGR00372">
    <property type="entry name" value="cas4"/>
    <property type="match status" value="1"/>
</dbReference>
<dbReference type="Proteomes" id="UP000433575">
    <property type="component" value="Unassembled WGS sequence"/>
</dbReference>
<dbReference type="AlphaFoldDB" id="A0A6N7S6Q5"/>
<dbReference type="PANTHER" id="PTHR36531">
    <property type="entry name" value="CRISPR-ASSOCIATED EXONUCLEASE CAS4"/>
    <property type="match status" value="1"/>
</dbReference>
<keyword evidence="5 13" id="KW-0540">Nuclease</keyword>
<dbReference type="GO" id="GO:0004527">
    <property type="term" value="F:exonuclease activity"/>
    <property type="evidence" value="ECO:0007669"/>
    <property type="project" value="UniProtKB-KW"/>
</dbReference>
<evidence type="ECO:0000256" key="2">
    <source>
        <dbReference type="ARBA" id="ARBA00009189"/>
    </source>
</evidence>
<evidence type="ECO:0000256" key="4">
    <source>
        <dbReference type="ARBA" id="ARBA00020049"/>
    </source>
</evidence>
<dbReference type="RefSeq" id="WP_020224348.1">
    <property type="nucleotide sequence ID" value="NZ_AP031450.1"/>
</dbReference>
<dbReference type="InterPro" id="IPR011604">
    <property type="entry name" value="PDDEXK-like_dom_sf"/>
</dbReference>
<evidence type="ECO:0000256" key="10">
    <source>
        <dbReference type="ARBA" id="ARBA00023014"/>
    </source>
</evidence>
<keyword evidence="12 13" id="KW-0464">Manganese</keyword>
<evidence type="ECO:0000256" key="13">
    <source>
        <dbReference type="RuleBase" id="RU365022"/>
    </source>
</evidence>
<reference evidence="17 18" key="1">
    <citation type="journal article" date="2019" name="Nat. Med.">
        <title>A library of human gut bacterial isolates paired with longitudinal multiomics data enables mechanistic microbiome research.</title>
        <authorList>
            <person name="Poyet M."/>
            <person name="Groussin M."/>
            <person name="Gibbons S.M."/>
            <person name="Avila-Pacheco J."/>
            <person name="Jiang X."/>
            <person name="Kearney S.M."/>
            <person name="Perrotta A.R."/>
            <person name="Berdy B."/>
            <person name="Zhao S."/>
            <person name="Lieberman T.D."/>
            <person name="Swanson P.K."/>
            <person name="Smith M."/>
            <person name="Roesemann S."/>
            <person name="Alexander J.E."/>
            <person name="Rich S.A."/>
            <person name="Livny J."/>
            <person name="Vlamakis H."/>
            <person name="Clish C."/>
            <person name="Bullock K."/>
            <person name="Deik A."/>
            <person name="Scott J."/>
            <person name="Pierce K.A."/>
            <person name="Xavier R.J."/>
            <person name="Alm E.J."/>
        </authorList>
    </citation>
    <scope>NUCLEOTIDE SEQUENCE [LARGE SCALE GENOMIC DNA]</scope>
    <source>
        <strain evidence="15 17">BIOML-A4</strain>
        <strain evidence="16 18">BIOML-A5</strain>
    </source>
</reference>
<keyword evidence="18" id="KW-1185">Reference proteome</keyword>
<keyword evidence="8 13" id="KW-0269">Exonuclease</keyword>
<gene>
    <name evidence="15" type="primary">cas4</name>
    <name evidence="16" type="ORF">GKD88_07575</name>
    <name evidence="15" type="ORF">GKE08_08170</name>
</gene>
<protein>
    <recommendedName>
        <fullName evidence="4 13">CRISPR-associated exonuclease Cas4</fullName>
        <ecNumber evidence="3 13">3.1.12.1</ecNumber>
    </recommendedName>
</protein>
<evidence type="ECO:0000256" key="6">
    <source>
        <dbReference type="ARBA" id="ARBA00022723"/>
    </source>
</evidence>
<keyword evidence="10 13" id="KW-0411">Iron-sulfur</keyword>
<comment type="cofactor">
    <cofactor evidence="13">
        <name>Mg(2+)</name>
        <dbReference type="ChEBI" id="CHEBI:18420"/>
    </cofactor>
    <cofactor evidence="13">
        <name>Mn(2+)</name>
        <dbReference type="ChEBI" id="CHEBI:29035"/>
    </cofactor>
    <text evidence="13">Mg(2+) or Mn(2+) required for ssDNA cleavage activity.</text>
</comment>
<comment type="function">
    <text evidence="13">CRISPR (clustered regularly interspaced short palindromic repeat) is an adaptive immune system that provides protection against mobile genetic elements (viruses, transposable elements and conjugative plasmids). CRISPR clusters contain sequences complementary to antecedent mobile elements and target invading nucleic acids. CRISPR clusters are transcribed and processed into CRISPR RNA (crRNA).</text>
</comment>
<feature type="domain" description="DUF83" evidence="14">
    <location>
        <begin position="13"/>
        <end position="199"/>
    </location>
</feature>
<dbReference type="OrthoDB" id="9781776at2"/>
<dbReference type="GO" id="GO:0051536">
    <property type="term" value="F:iron-sulfur cluster binding"/>
    <property type="evidence" value="ECO:0007669"/>
    <property type="project" value="UniProtKB-KW"/>
</dbReference>
<dbReference type="GO" id="GO:0046872">
    <property type="term" value="F:metal ion binding"/>
    <property type="evidence" value="ECO:0007669"/>
    <property type="project" value="UniProtKB-KW"/>
</dbReference>
<dbReference type="InterPro" id="IPR051827">
    <property type="entry name" value="Cas4_exonuclease"/>
</dbReference>
<keyword evidence="7 13" id="KW-0378">Hydrolase</keyword>
<comment type="caution">
    <text evidence="15">The sequence shown here is derived from an EMBL/GenBank/DDBJ whole genome shotgun (WGS) entry which is preliminary data.</text>
</comment>
<proteinExistence type="inferred from homology"/>
<evidence type="ECO:0000259" key="14">
    <source>
        <dbReference type="Pfam" id="PF01930"/>
    </source>
</evidence>
<evidence type="ECO:0000313" key="15">
    <source>
        <dbReference type="EMBL" id="MSA89300.1"/>
    </source>
</evidence>
<name>A0A6N7S6Q5_9FIRM</name>
<evidence type="ECO:0000313" key="16">
    <source>
        <dbReference type="EMBL" id="MSC32978.1"/>
    </source>
</evidence>
<dbReference type="Proteomes" id="UP000480929">
    <property type="component" value="Unassembled WGS sequence"/>
</dbReference>
<evidence type="ECO:0000256" key="8">
    <source>
        <dbReference type="ARBA" id="ARBA00022839"/>
    </source>
</evidence>
<dbReference type="InterPro" id="IPR013343">
    <property type="entry name" value="CRISPR-assoc_prot_Cas4"/>
</dbReference>
<keyword evidence="11 13" id="KW-0051">Antiviral defense</keyword>
<comment type="cofactor">
    <cofactor evidence="1">
        <name>[4Fe-4S] cluster</name>
        <dbReference type="ChEBI" id="CHEBI:49883"/>
    </cofactor>
</comment>
<dbReference type="PANTHER" id="PTHR36531:SF6">
    <property type="entry name" value="DNA REPLICATION ATP-DEPENDENT HELICASE_NUCLEASE DNA2"/>
    <property type="match status" value="1"/>
</dbReference>
<dbReference type="GO" id="GO:0051607">
    <property type="term" value="P:defense response to virus"/>
    <property type="evidence" value="ECO:0007669"/>
    <property type="project" value="UniProtKB-KW"/>
</dbReference>
<comment type="cofactor">
    <cofactor evidence="13">
        <name>iron-sulfur cluster</name>
        <dbReference type="ChEBI" id="CHEBI:30408"/>
    </cofactor>
</comment>
<dbReference type="Pfam" id="PF01930">
    <property type="entry name" value="Cas_Cas4"/>
    <property type="match status" value="1"/>
</dbReference>
<evidence type="ECO:0000256" key="3">
    <source>
        <dbReference type="ARBA" id="ARBA00012768"/>
    </source>
</evidence>
<evidence type="ECO:0000256" key="7">
    <source>
        <dbReference type="ARBA" id="ARBA00022801"/>
    </source>
</evidence>
<organism evidence="15 17">
    <name type="scientific">Holdemania massiliensis</name>
    <dbReference type="NCBI Taxonomy" id="1468449"/>
    <lineage>
        <taxon>Bacteria</taxon>
        <taxon>Bacillati</taxon>
        <taxon>Bacillota</taxon>
        <taxon>Erysipelotrichia</taxon>
        <taxon>Erysipelotrichales</taxon>
        <taxon>Erysipelotrichaceae</taxon>
        <taxon>Holdemania</taxon>
    </lineage>
</organism>
<evidence type="ECO:0000256" key="9">
    <source>
        <dbReference type="ARBA" id="ARBA00023004"/>
    </source>
</evidence>
<evidence type="ECO:0000313" key="17">
    <source>
        <dbReference type="Proteomes" id="UP000433575"/>
    </source>
</evidence>
<accession>A0A6N7S6Q5</accession>
<comment type="similarity">
    <text evidence="2 13">Belongs to the CRISPR-associated exonuclease Cas4 family.</text>
</comment>
<dbReference type="GeneID" id="42456192"/>
<evidence type="ECO:0000256" key="5">
    <source>
        <dbReference type="ARBA" id="ARBA00022722"/>
    </source>
</evidence>
<dbReference type="EMBL" id="WKPI01000010">
    <property type="protein sequence ID" value="MSC32978.1"/>
    <property type="molecule type" value="Genomic_DNA"/>
</dbReference>
<evidence type="ECO:0000313" key="18">
    <source>
        <dbReference type="Proteomes" id="UP000480929"/>
    </source>
</evidence>
<evidence type="ECO:0000256" key="12">
    <source>
        <dbReference type="ARBA" id="ARBA00023211"/>
    </source>
</evidence>
<dbReference type="Gene3D" id="3.90.320.10">
    <property type="match status" value="1"/>
</dbReference>
<sequence>MDYNEDQYLHLAGIQHFDFCPRQWALIHIEQLWEDNSLTILGQIVHEKAHDETQIEKRGKVIITRNLPISSKRLGINGFCDVVEFHSNPNGVPLVHFDGKYMPIPVEYKKGRSKIIDADRLQLCAQAMCLEEMLVCDINKGYLYYNETRKREEVSFTQELRNQVSSNFNLMHQYYSKGMTPKVRKSKKCQSCSLKEICLPGLTIESASDYISRKLHEGEA</sequence>
<evidence type="ECO:0000256" key="11">
    <source>
        <dbReference type="ARBA" id="ARBA00023118"/>
    </source>
</evidence>
<keyword evidence="9 13" id="KW-0408">Iron</keyword>